<dbReference type="InterPro" id="IPR001478">
    <property type="entry name" value="PDZ"/>
</dbReference>
<evidence type="ECO:0000313" key="3">
    <source>
        <dbReference type="EMBL" id="QII13043.1"/>
    </source>
</evidence>
<dbReference type="Gene3D" id="3.40.50.11550">
    <property type="match status" value="1"/>
</dbReference>
<dbReference type="InterPro" id="IPR007160">
    <property type="entry name" value="DUF362"/>
</dbReference>
<protein>
    <recommendedName>
        <fullName evidence="1">PDZ domain-containing protein</fullName>
    </recommendedName>
</protein>
<dbReference type="Proteomes" id="UP000501926">
    <property type="component" value="Chromosome"/>
</dbReference>
<dbReference type="Gene3D" id="2.30.42.10">
    <property type="match status" value="1"/>
</dbReference>
<proteinExistence type="predicted"/>
<dbReference type="CDD" id="cd14727">
    <property type="entry name" value="ChanN-like"/>
    <property type="match status" value="1"/>
</dbReference>
<dbReference type="Pfam" id="PF04187">
    <property type="entry name" value="Cofac_haem_bdg"/>
    <property type="match status" value="1"/>
</dbReference>
<reference evidence="2" key="1">
    <citation type="journal article" date="2006" name="Nature">
        <title>Deciphering the evolution and metabolism of an anammox bacterium from a community genome.</title>
        <authorList>
            <person name="Strous M."/>
            <person name="Pelletier E."/>
            <person name="Mangenot S."/>
            <person name="Rattei T."/>
            <person name="Lehner A."/>
            <person name="Taylor M.W."/>
            <person name="Horn M."/>
            <person name="Daims H."/>
            <person name="Bartol-Mavel D."/>
            <person name="Wincker P."/>
            <person name="Barbe V."/>
            <person name="Fonknechten N."/>
            <person name="Vallenet D."/>
            <person name="Segurens B."/>
            <person name="Schenowitz-Truong C."/>
            <person name="Medigue C."/>
            <person name="Collingro A."/>
            <person name="Snel B."/>
            <person name="Dutilh B.E."/>
            <person name="OpDenCamp H.J.M."/>
            <person name="vanDerDrift C."/>
            <person name="Cirpus I."/>
            <person name="vanDePas-Schoonen K.T."/>
            <person name="Harhangi H.R."/>
            <person name="vanNiftrik L."/>
            <person name="Schmid M."/>
            <person name="Keltjens J."/>
            <person name="vanDeVossenberg J."/>
            <person name="Kartal B."/>
            <person name="Meier H."/>
            <person name="Frishman D."/>
            <person name="Huynen M.A."/>
            <person name="Mewes H."/>
            <person name="Weissenbach J."/>
            <person name="Jetten M.S.M."/>
            <person name="Wagner M."/>
            <person name="LePaslier D."/>
        </authorList>
    </citation>
    <scope>NUCLEOTIDE SEQUENCE</scope>
</reference>
<gene>
    <name evidence="3" type="ORF">KsCSTR_36640</name>
    <name evidence="2" type="ORF">kuste2408</name>
</gene>
<feature type="domain" description="PDZ" evidence="1">
    <location>
        <begin position="617"/>
        <end position="680"/>
    </location>
</feature>
<dbReference type="InterPro" id="IPR036034">
    <property type="entry name" value="PDZ_sf"/>
</dbReference>
<dbReference type="SUPFAM" id="SSF50156">
    <property type="entry name" value="PDZ domain-like"/>
    <property type="match status" value="1"/>
</dbReference>
<accession>Q1Q6F8</accession>
<dbReference type="RefSeq" id="WP_164995309.1">
    <property type="nucleotide sequence ID" value="NZ_CP049055.1"/>
</dbReference>
<dbReference type="AlphaFoldDB" id="Q1Q6F8"/>
<dbReference type="EMBL" id="CP049055">
    <property type="protein sequence ID" value="QII13043.1"/>
    <property type="molecule type" value="Genomic_DNA"/>
</dbReference>
<dbReference type="Pfam" id="PF13180">
    <property type="entry name" value="PDZ_2"/>
    <property type="match status" value="1"/>
</dbReference>
<dbReference type="SUPFAM" id="SSF159501">
    <property type="entry name" value="EreA/ChaN-like"/>
    <property type="match status" value="1"/>
</dbReference>
<dbReference type="SMART" id="SM00228">
    <property type="entry name" value="PDZ"/>
    <property type="match status" value="1"/>
</dbReference>
<evidence type="ECO:0000259" key="1">
    <source>
        <dbReference type="PROSITE" id="PS50106"/>
    </source>
</evidence>
<evidence type="ECO:0000313" key="2">
    <source>
        <dbReference type="EMBL" id="CAJ73154.1"/>
    </source>
</evidence>
<reference evidence="2" key="2">
    <citation type="submission" date="2006-01" db="EMBL/GenBank/DDBJ databases">
        <authorList>
            <person name="Genoscope"/>
        </authorList>
    </citation>
    <scope>NUCLEOTIDE SEQUENCE</scope>
</reference>
<dbReference type="PROSITE" id="PS50106">
    <property type="entry name" value="PDZ"/>
    <property type="match status" value="1"/>
</dbReference>
<evidence type="ECO:0000313" key="4">
    <source>
        <dbReference type="Proteomes" id="UP000501926"/>
    </source>
</evidence>
<dbReference type="InterPro" id="IPR007314">
    <property type="entry name" value="Cofac_haem-bd_dom"/>
</dbReference>
<organism evidence="2">
    <name type="scientific">Kuenenia stuttgartiensis</name>
    <dbReference type="NCBI Taxonomy" id="174633"/>
    <lineage>
        <taxon>Bacteria</taxon>
        <taxon>Pseudomonadati</taxon>
        <taxon>Planctomycetota</taxon>
        <taxon>Candidatus Brocadiia</taxon>
        <taxon>Candidatus Brocadiales</taxon>
        <taxon>Candidatus Brocadiaceae</taxon>
        <taxon>Candidatus Kuenenia</taxon>
    </lineage>
</organism>
<dbReference type="EMBL" id="CT573071">
    <property type="protein sequence ID" value="CAJ73154.1"/>
    <property type="molecule type" value="Genomic_DNA"/>
</dbReference>
<name>Q1Q6F8_KUEST</name>
<reference evidence="3 4" key="3">
    <citation type="submission" date="2020-02" db="EMBL/GenBank/DDBJ databases">
        <title>Newly sequenced genome of strain CSTR1 showed variability in Candidatus Kuenenia stuttgartiensis genomes.</title>
        <authorList>
            <person name="Ding C."/>
            <person name="Adrian L."/>
        </authorList>
    </citation>
    <scope>NUCLEOTIDE SEQUENCE [LARGE SCALE GENOMIC DNA]</scope>
    <source>
        <strain evidence="3 4">CSTR1</strain>
    </source>
</reference>
<dbReference type="Pfam" id="PF04015">
    <property type="entry name" value="DUF362"/>
    <property type="match status" value="1"/>
</dbReference>
<sequence>MLKITKVSVVRCEVYDKEKISIALAQTFDFFGGLGNVINKGAKVLLKPNFLKESNYGDCTVTHPLVIEGIAEKLLEFGATPIIGDSPAFGAVSKIVRRLKLDTFAEKHGIDIVELDNARRVKAQCGTKTFNLTVSGKALDVDAIINIPKLKAHVQLLFTAAVKNMYGCVSGKRKVWRHFRSNNDIRWYTEMLLANYHRVKPSFTIVDAVMAMEERGPSGGVPRNVSLLIGGKDCIAIDRVIAEVIGVSPSQSPILQTAKLHNIGEQDLNRIEIHGESLSAAKVNNFRLPKLTPIGFGFFRVVKSLLKHLLMKNFGKTACILFFCILTLTLNAFSEEEKVTRLKHFPQKVEVEDIVHVPTGIIMNFTDVLKFFDSAGIIYVGEIHAVDATHRAQLKVLQACYEKYGENLAIGMEMFTRQYQPFLDQWVAGEIDEKKFLEYTDWDKQWGFDYYLYKDILDFAREKKISVRALNAPKEVVKMVSEKGLESLTEEEKAQLPEIDTTGFFHRIYLQEVIGGHMHGKENLEKYNNVQCLWEEYMAQSIVDYLSSWEGKGKKMLVFVGNGHIIYDFGIPARVFRRTLLPYYTIYPTVFNGGMPGGDHHMFISSIPLEPADFIWVVATTTSQTKRIYLGVHIQNRDDKKLIIQKLSEGSPAEKAGLMAGDVILAVDGKAMNTVAELVHYLQTKQFGDSCTVNIDRDGTKITYAVTLFEMK</sequence>